<keyword evidence="3" id="KW-0862">Zinc</keyword>
<proteinExistence type="predicted"/>
<accession>A0A433PKZ1</accession>
<keyword evidence="7" id="KW-1185">Reference proteome</keyword>
<feature type="compositionally biased region" description="Low complexity" evidence="4">
    <location>
        <begin position="352"/>
        <end position="362"/>
    </location>
</feature>
<feature type="compositionally biased region" description="Basic and acidic residues" evidence="4">
    <location>
        <begin position="336"/>
        <end position="351"/>
    </location>
</feature>
<organism evidence="6 7">
    <name type="scientific">Jimgerdemannia flammicorona</name>
    <dbReference type="NCBI Taxonomy" id="994334"/>
    <lineage>
        <taxon>Eukaryota</taxon>
        <taxon>Fungi</taxon>
        <taxon>Fungi incertae sedis</taxon>
        <taxon>Mucoromycota</taxon>
        <taxon>Mucoromycotina</taxon>
        <taxon>Endogonomycetes</taxon>
        <taxon>Endogonales</taxon>
        <taxon>Endogonaceae</taxon>
        <taxon>Jimgerdemannia</taxon>
    </lineage>
</organism>
<dbReference type="InterPro" id="IPR019787">
    <property type="entry name" value="Znf_PHD-finger"/>
</dbReference>
<feature type="compositionally biased region" description="Low complexity" evidence="4">
    <location>
        <begin position="423"/>
        <end position="436"/>
    </location>
</feature>
<feature type="compositionally biased region" description="Polar residues" evidence="4">
    <location>
        <begin position="363"/>
        <end position="391"/>
    </location>
</feature>
<gene>
    <name evidence="6" type="ORF">BC938DRAFT_476047</name>
</gene>
<evidence type="ECO:0000259" key="5">
    <source>
        <dbReference type="Pfam" id="PF00628"/>
    </source>
</evidence>
<keyword evidence="1" id="KW-0479">Metal-binding</keyword>
<feature type="region of interest" description="Disordered" evidence="4">
    <location>
        <begin position="604"/>
        <end position="832"/>
    </location>
</feature>
<dbReference type="Pfam" id="PF00628">
    <property type="entry name" value="PHD"/>
    <property type="match status" value="1"/>
</dbReference>
<comment type="caution">
    <text evidence="6">The sequence shown here is derived from an EMBL/GenBank/DDBJ whole genome shotgun (WGS) entry which is preliminary data.</text>
</comment>
<feature type="compositionally biased region" description="Low complexity" evidence="4">
    <location>
        <begin position="694"/>
        <end position="727"/>
    </location>
</feature>
<dbReference type="SUPFAM" id="SSF57903">
    <property type="entry name" value="FYVE/PHD zinc finger"/>
    <property type="match status" value="1"/>
</dbReference>
<dbReference type="Gene3D" id="3.30.40.10">
    <property type="entry name" value="Zinc/RING finger domain, C3HC4 (zinc finger)"/>
    <property type="match status" value="1"/>
</dbReference>
<evidence type="ECO:0000313" key="7">
    <source>
        <dbReference type="Proteomes" id="UP000274822"/>
    </source>
</evidence>
<feature type="compositionally biased region" description="Pro residues" evidence="4">
    <location>
        <begin position="405"/>
        <end position="415"/>
    </location>
</feature>
<feature type="region of interest" description="Disordered" evidence="4">
    <location>
        <begin position="292"/>
        <end position="436"/>
    </location>
</feature>
<evidence type="ECO:0000256" key="2">
    <source>
        <dbReference type="ARBA" id="ARBA00022771"/>
    </source>
</evidence>
<dbReference type="EMBL" id="RBNJ01022445">
    <property type="protein sequence ID" value="RUS18231.1"/>
    <property type="molecule type" value="Genomic_DNA"/>
</dbReference>
<feature type="domain" description="PHD-type" evidence="5">
    <location>
        <begin position="22"/>
        <end position="70"/>
    </location>
</feature>
<protein>
    <recommendedName>
        <fullName evidence="5">PHD-type domain-containing protein</fullName>
    </recommendedName>
</protein>
<evidence type="ECO:0000256" key="4">
    <source>
        <dbReference type="SAM" id="MobiDB-lite"/>
    </source>
</evidence>
<dbReference type="InterPro" id="IPR011011">
    <property type="entry name" value="Znf_FYVE_PHD"/>
</dbReference>
<feature type="region of interest" description="Disordered" evidence="4">
    <location>
        <begin position="451"/>
        <end position="538"/>
    </location>
</feature>
<feature type="compositionally biased region" description="Pro residues" evidence="4">
    <location>
        <begin position="494"/>
        <end position="511"/>
    </location>
</feature>
<feature type="compositionally biased region" description="Low complexity" evidence="4">
    <location>
        <begin position="512"/>
        <end position="535"/>
    </location>
</feature>
<evidence type="ECO:0000256" key="3">
    <source>
        <dbReference type="ARBA" id="ARBA00022833"/>
    </source>
</evidence>
<feature type="compositionally biased region" description="Low complexity" evidence="4">
    <location>
        <begin position="615"/>
        <end position="626"/>
    </location>
</feature>
<feature type="region of interest" description="Disordered" evidence="4">
    <location>
        <begin position="97"/>
        <end position="123"/>
    </location>
</feature>
<reference evidence="6 7" key="1">
    <citation type="journal article" date="2018" name="New Phytol.">
        <title>Phylogenomics of Endogonaceae and evolution of mycorrhizas within Mucoromycota.</title>
        <authorList>
            <person name="Chang Y."/>
            <person name="Desiro A."/>
            <person name="Na H."/>
            <person name="Sandor L."/>
            <person name="Lipzen A."/>
            <person name="Clum A."/>
            <person name="Barry K."/>
            <person name="Grigoriev I.V."/>
            <person name="Martin F.M."/>
            <person name="Stajich J.E."/>
            <person name="Smith M.E."/>
            <person name="Bonito G."/>
            <person name="Spatafora J.W."/>
        </authorList>
    </citation>
    <scope>NUCLEOTIDE SEQUENCE [LARGE SCALE GENOMIC DNA]</scope>
    <source>
        <strain evidence="6 7">AD002</strain>
    </source>
</reference>
<feature type="compositionally biased region" description="Low complexity" evidence="4">
    <location>
        <begin position="655"/>
        <end position="665"/>
    </location>
</feature>
<dbReference type="Proteomes" id="UP000274822">
    <property type="component" value="Unassembled WGS sequence"/>
</dbReference>
<feature type="region of interest" description="Disordered" evidence="4">
    <location>
        <begin position="230"/>
        <end position="255"/>
    </location>
</feature>
<dbReference type="AlphaFoldDB" id="A0A433PKZ1"/>
<sequence length="832" mass="89136">MWRGTLIKLTLLSRDFGNLYQDDGTPMIACGRCNVWQHLACLQQDEEAETGSVGRSMKDWESVEFVCRSCSQAVLEQDADLVSSAQMSPAAEQHDSIARSVETEGENEEARVSGVRAPTSPSPVARRVVEMASPASGGEIKVKGKEKARTKVKDKDKAKTLEGKAVEVNAGDAQTPVKKKKSKSTKKSLLEAATAGSIVGTETVAARSETQIPVEHATEVVRTKVKKSKQKEAVAETASRPEGGETMTLDSPPVVDLVPVKPKKVQSVVKDSDIATGAAPMSTVMVGGHLNDGNQVVVKTPKKRKRKTTEEVQAGTAAMPNGEAPPLSEKKHKVRTPKDPAKKAERAERKAAAAAATATATAVPSSGSFTQTISPNQHSLPIPIGTQQHSPLVSHVPASPHRSSPLPPPPLPHTPPQYGSLNHSPQPQHSQTPPLHLHTLQPMASAIQSSNAVYHHHQTTSPGQYHINGYSSYFSPRPPVPPSLGPVSPYSQQPAPPPPMQRALYPAPPPGSGQQLPPLSTIQSSSGSPASRSPPISLPAYSTFQIAPRPPIMQQPYPMAPPPLASGPYGQQMPPTQFMTSRVPPPQQSVMQFEQRRGSMDMPVNAPIYPPFPSSPSSTPSSMSYDQYHHHQQQQRRASMQDNMVTFVSQNMGAPSSPSQRSPSSGKHQASSTGEPIMMPQRLQYPPTMPVSPQPSQLPRLQQHPSIASAHPHSHGYSHYSYPLHSPTSGRRDSIPNGPPGDDLRPKLQYPPLTIIPQSPKRTAGMSSSGASPRQKKQKVVPADKNATMSGQLPHLGPSLPPPPVLTSDGQIAIPQKGPMHSPKMDIGSLLD</sequence>
<dbReference type="InterPro" id="IPR013083">
    <property type="entry name" value="Znf_RING/FYVE/PHD"/>
</dbReference>
<keyword evidence="2" id="KW-0863">Zinc-finger</keyword>
<dbReference type="GO" id="GO:0008270">
    <property type="term" value="F:zinc ion binding"/>
    <property type="evidence" value="ECO:0007669"/>
    <property type="project" value="UniProtKB-KW"/>
</dbReference>
<name>A0A433PKZ1_9FUNG</name>
<evidence type="ECO:0000256" key="1">
    <source>
        <dbReference type="ARBA" id="ARBA00022723"/>
    </source>
</evidence>
<evidence type="ECO:0000313" key="6">
    <source>
        <dbReference type="EMBL" id="RUS18231.1"/>
    </source>
</evidence>
<feature type="compositionally biased region" description="Polar residues" evidence="4">
    <location>
        <begin position="643"/>
        <end position="654"/>
    </location>
</feature>
<feature type="compositionally biased region" description="Polar residues" evidence="4">
    <location>
        <begin position="756"/>
        <end position="772"/>
    </location>
</feature>